<dbReference type="Proteomes" id="UP001054252">
    <property type="component" value="Unassembled WGS sequence"/>
</dbReference>
<evidence type="ECO:0000313" key="3">
    <source>
        <dbReference type="Proteomes" id="UP001054252"/>
    </source>
</evidence>
<sequence>MGKLNANTNFKVSSFLQPPFFTNPSVELFPSDSNVGTSNELYNASPHALTSSTEDDLLTGNALDNSEPSSTSSYVSPVNVAFDIVEFANELVVSSSSHPNWVTANFFSIRDQLLLVDSDGKPIFTPQRRILSMHDRWETYKGESTEDADFLFTVKKSAMVQMKKKPQVFLAKNTNEYACDYRVEGSFLQDSRTVYVGETNNIVARMYKKLSFENLVGKERGPADFN</sequence>
<dbReference type="PANTHER" id="PTHR31087:SF160">
    <property type="entry name" value="PROTEIN LURP-ONE-RELATED 1-RELATED"/>
    <property type="match status" value="1"/>
</dbReference>
<gene>
    <name evidence="2" type="ORF">SLEP1_g45918</name>
</gene>
<evidence type="ECO:0000313" key="2">
    <source>
        <dbReference type="EMBL" id="GKV37958.1"/>
    </source>
</evidence>
<dbReference type="Gene3D" id="2.40.160.200">
    <property type="entry name" value="LURP1-related"/>
    <property type="match status" value="1"/>
</dbReference>
<dbReference type="EMBL" id="BPVZ01000125">
    <property type="protein sequence ID" value="GKV37958.1"/>
    <property type="molecule type" value="Genomic_DNA"/>
</dbReference>
<comment type="similarity">
    <text evidence="1">Belongs to the LOR family.</text>
</comment>
<evidence type="ECO:0000256" key="1">
    <source>
        <dbReference type="ARBA" id="ARBA00005437"/>
    </source>
</evidence>
<dbReference type="InterPro" id="IPR007612">
    <property type="entry name" value="LOR"/>
</dbReference>
<accession>A0AAV5LKJ5</accession>
<dbReference type="InterPro" id="IPR038595">
    <property type="entry name" value="LOR_sf"/>
</dbReference>
<dbReference type="AlphaFoldDB" id="A0AAV5LKJ5"/>
<keyword evidence="3" id="KW-1185">Reference proteome</keyword>
<dbReference type="Pfam" id="PF04525">
    <property type="entry name" value="LOR"/>
    <property type="match status" value="1"/>
</dbReference>
<organism evidence="2 3">
    <name type="scientific">Rubroshorea leprosula</name>
    <dbReference type="NCBI Taxonomy" id="152421"/>
    <lineage>
        <taxon>Eukaryota</taxon>
        <taxon>Viridiplantae</taxon>
        <taxon>Streptophyta</taxon>
        <taxon>Embryophyta</taxon>
        <taxon>Tracheophyta</taxon>
        <taxon>Spermatophyta</taxon>
        <taxon>Magnoliopsida</taxon>
        <taxon>eudicotyledons</taxon>
        <taxon>Gunneridae</taxon>
        <taxon>Pentapetalae</taxon>
        <taxon>rosids</taxon>
        <taxon>malvids</taxon>
        <taxon>Malvales</taxon>
        <taxon>Dipterocarpaceae</taxon>
        <taxon>Rubroshorea</taxon>
    </lineage>
</organism>
<proteinExistence type="inferred from homology"/>
<reference evidence="2 3" key="1">
    <citation type="journal article" date="2021" name="Commun. Biol.">
        <title>The genome of Shorea leprosula (Dipterocarpaceae) highlights the ecological relevance of drought in aseasonal tropical rainforests.</title>
        <authorList>
            <person name="Ng K.K.S."/>
            <person name="Kobayashi M.J."/>
            <person name="Fawcett J.A."/>
            <person name="Hatakeyama M."/>
            <person name="Paape T."/>
            <person name="Ng C.H."/>
            <person name="Ang C.C."/>
            <person name="Tnah L.H."/>
            <person name="Lee C.T."/>
            <person name="Nishiyama T."/>
            <person name="Sese J."/>
            <person name="O'Brien M.J."/>
            <person name="Copetti D."/>
            <person name="Mohd Noor M.I."/>
            <person name="Ong R.C."/>
            <person name="Putra M."/>
            <person name="Sireger I.Z."/>
            <person name="Indrioko S."/>
            <person name="Kosugi Y."/>
            <person name="Izuno A."/>
            <person name="Isagi Y."/>
            <person name="Lee S.L."/>
            <person name="Shimizu K.K."/>
        </authorList>
    </citation>
    <scope>NUCLEOTIDE SEQUENCE [LARGE SCALE GENOMIC DNA]</scope>
    <source>
        <strain evidence="2">214</strain>
    </source>
</reference>
<dbReference type="InterPro" id="IPR025659">
    <property type="entry name" value="Tubby-like_C"/>
</dbReference>
<comment type="caution">
    <text evidence="2">The sequence shown here is derived from an EMBL/GenBank/DDBJ whole genome shotgun (WGS) entry which is preliminary data.</text>
</comment>
<dbReference type="SUPFAM" id="SSF54518">
    <property type="entry name" value="Tubby C-terminal domain-like"/>
    <property type="match status" value="1"/>
</dbReference>
<name>A0AAV5LKJ5_9ROSI</name>
<protein>
    <submittedName>
        <fullName evidence="2">Uncharacterized protein</fullName>
    </submittedName>
</protein>
<dbReference type="PANTHER" id="PTHR31087">
    <property type="match status" value="1"/>
</dbReference>